<accession>A0A7T3FZT8</accession>
<keyword evidence="5" id="KW-1185">Reference proteome</keyword>
<feature type="domain" description="Thiolase C-terminal" evidence="3">
    <location>
        <begin position="251"/>
        <end position="393"/>
    </location>
</feature>
<dbReference type="PANTHER" id="PTHR42870">
    <property type="entry name" value="ACETYL-COA C-ACETYLTRANSFERASE"/>
    <property type="match status" value="1"/>
</dbReference>
<dbReference type="InterPro" id="IPR020616">
    <property type="entry name" value="Thiolase_N"/>
</dbReference>
<sequence length="396" mass="40826">MSGATPPASDGPADREVAVAGAAMTRFGERDERLFGLLVEAATGCLREAGVDPTAVDGCYVTESGGSYDGGQGLAGRLAGDLGLVPAYATCIEQTSAAGAAGVHAAARAVRAGAYDCALVVGAEKMTHAPTEVVTDRVSAVTHPAAHRHGVTVPAFAGMTARRYLDRFDAPRAALARVAVKNHRHGLANPKAHLRTAVDVETVLDSPIVADPLRLYDFCPISDGAAAVLVTSRSWARERGLPHATLAGVAGATDTHVVHERPDLTTLGAVEEAGERAFEQAGVAPGDVDLLEVHDMFTILELLQLEALGFADRGTAWRLAEGGETARDGRLPVNTSGGLKSKGHPIAASGIAQVVECFEQLTDRAGERQVDADTAVACNVGGFGNCAIVSVLESTA</sequence>
<dbReference type="KEGG" id="hlt:I7X12_03405"/>
<evidence type="ECO:0000259" key="2">
    <source>
        <dbReference type="Pfam" id="PF00108"/>
    </source>
</evidence>
<evidence type="ECO:0000256" key="1">
    <source>
        <dbReference type="ARBA" id="ARBA00023229"/>
    </source>
</evidence>
<organism evidence="4 5">
    <name type="scientific">Halosimplex litoreum</name>
    <dbReference type="NCBI Taxonomy" id="1198301"/>
    <lineage>
        <taxon>Archaea</taxon>
        <taxon>Methanobacteriati</taxon>
        <taxon>Methanobacteriota</taxon>
        <taxon>Stenosarchaea group</taxon>
        <taxon>Halobacteria</taxon>
        <taxon>Halobacteriales</taxon>
        <taxon>Haloarculaceae</taxon>
        <taxon>Halosimplex</taxon>
    </lineage>
</organism>
<reference evidence="4 5" key="1">
    <citation type="submission" date="2020-12" db="EMBL/GenBank/DDBJ databases">
        <title>Halosimplex halophilum sp. nov. and Halosimplex salinum sp. nov., two new members of the genus Halosimplex.</title>
        <authorList>
            <person name="Cui H.L."/>
        </authorList>
    </citation>
    <scope>NUCLEOTIDE SEQUENCE [LARGE SCALE GENOMIC DNA]</scope>
    <source>
        <strain evidence="4 5">YGH94</strain>
    </source>
</reference>
<dbReference type="GeneID" id="60587508"/>
<dbReference type="Proteomes" id="UP000595001">
    <property type="component" value="Chromosome"/>
</dbReference>
<dbReference type="Gene3D" id="3.40.47.10">
    <property type="match status" value="1"/>
</dbReference>
<dbReference type="PANTHER" id="PTHR42870:SF1">
    <property type="entry name" value="NON-SPECIFIC LIPID-TRANSFER PROTEIN-LIKE 2"/>
    <property type="match status" value="1"/>
</dbReference>
<dbReference type="CDD" id="cd00829">
    <property type="entry name" value="SCP-x_thiolase"/>
    <property type="match status" value="1"/>
</dbReference>
<dbReference type="InterPro" id="IPR002155">
    <property type="entry name" value="Thiolase"/>
</dbReference>
<dbReference type="Pfam" id="PF00108">
    <property type="entry name" value="Thiolase_N"/>
    <property type="match status" value="1"/>
</dbReference>
<dbReference type="GO" id="GO:0008299">
    <property type="term" value="P:isoprenoid biosynthetic process"/>
    <property type="evidence" value="ECO:0007669"/>
    <property type="project" value="UniProtKB-KW"/>
</dbReference>
<evidence type="ECO:0000313" key="5">
    <source>
        <dbReference type="Proteomes" id="UP000595001"/>
    </source>
</evidence>
<evidence type="ECO:0000313" key="4">
    <source>
        <dbReference type="EMBL" id="QPV63691.1"/>
    </source>
</evidence>
<evidence type="ECO:0000259" key="3">
    <source>
        <dbReference type="Pfam" id="PF22691"/>
    </source>
</evidence>
<dbReference type="InterPro" id="IPR055140">
    <property type="entry name" value="Thiolase_C_2"/>
</dbReference>
<dbReference type="Pfam" id="PF22691">
    <property type="entry name" value="Thiolase_C_1"/>
    <property type="match status" value="1"/>
</dbReference>
<keyword evidence="1" id="KW-0414">Isoprene biosynthesis</keyword>
<name>A0A7T3FZT8_9EURY</name>
<dbReference type="AlphaFoldDB" id="A0A7T3FZT8"/>
<proteinExistence type="predicted"/>
<dbReference type="EMBL" id="CP065856">
    <property type="protein sequence ID" value="QPV63691.1"/>
    <property type="molecule type" value="Genomic_DNA"/>
</dbReference>
<protein>
    <submittedName>
        <fullName evidence="4">Thiolase family protein</fullName>
    </submittedName>
</protein>
<gene>
    <name evidence="4" type="ORF">I7X12_03405</name>
</gene>
<dbReference type="SUPFAM" id="SSF53901">
    <property type="entry name" value="Thiolase-like"/>
    <property type="match status" value="1"/>
</dbReference>
<dbReference type="OrthoDB" id="167534at2157"/>
<dbReference type="PIRSF" id="PIRSF000429">
    <property type="entry name" value="Ac-CoA_Ac_transf"/>
    <property type="match status" value="1"/>
</dbReference>
<dbReference type="InterPro" id="IPR016039">
    <property type="entry name" value="Thiolase-like"/>
</dbReference>
<feature type="domain" description="Thiolase N-terminal" evidence="2">
    <location>
        <begin position="17"/>
        <end position="234"/>
    </location>
</feature>
<dbReference type="GO" id="GO:0016747">
    <property type="term" value="F:acyltransferase activity, transferring groups other than amino-acyl groups"/>
    <property type="evidence" value="ECO:0007669"/>
    <property type="project" value="InterPro"/>
</dbReference>
<dbReference type="RefSeq" id="WP_198062476.1">
    <property type="nucleotide sequence ID" value="NZ_CP065856.1"/>
</dbReference>